<gene>
    <name evidence="2" type="ORF">DAT39_011413</name>
</gene>
<evidence type="ECO:0000256" key="1">
    <source>
        <dbReference type="SAM" id="MobiDB-lite"/>
    </source>
</evidence>
<dbReference type="EMBL" id="QNUK01000185">
    <property type="protein sequence ID" value="KAF5898854.1"/>
    <property type="molecule type" value="Genomic_DNA"/>
</dbReference>
<proteinExistence type="predicted"/>
<evidence type="ECO:0000313" key="2">
    <source>
        <dbReference type="EMBL" id="KAF5898854.1"/>
    </source>
</evidence>
<comment type="caution">
    <text evidence="2">The sequence shown here is derived from an EMBL/GenBank/DDBJ whole genome shotgun (WGS) entry which is preliminary data.</text>
</comment>
<protein>
    <submittedName>
        <fullName evidence="2">Tripartite motif-containing protein 16-like</fullName>
    </submittedName>
</protein>
<keyword evidence="3" id="KW-1185">Reference proteome</keyword>
<reference evidence="2" key="1">
    <citation type="submission" date="2020-07" db="EMBL/GenBank/DDBJ databases">
        <title>Clarias magur genome sequencing, assembly and annotation.</title>
        <authorList>
            <person name="Kushwaha B."/>
            <person name="Kumar R."/>
            <person name="Das P."/>
            <person name="Joshi C.G."/>
            <person name="Kumar D."/>
            <person name="Nagpure N.S."/>
            <person name="Pandey M."/>
            <person name="Agarwal S."/>
            <person name="Srivastava S."/>
            <person name="Singh M."/>
            <person name="Sahoo L."/>
            <person name="Jayasankar P."/>
            <person name="Meher P.K."/>
            <person name="Koringa P.G."/>
            <person name="Iquebal M.A."/>
            <person name="Das S.P."/>
            <person name="Bit A."/>
            <person name="Patnaik S."/>
            <person name="Patel N."/>
            <person name="Shah T.M."/>
            <person name="Hinsu A."/>
            <person name="Jena J.K."/>
        </authorList>
    </citation>
    <scope>NUCLEOTIDE SEQUENCE</scope>
    <source>
        <strain evidence="2">CIFAMagur01</strain>
        <tissue evidence="2">Testis</tissue>
    </source>
</reference>
<dbReference type="Proteomes" id="UP000727407">
    <property type="component" value="Unassembled WGS sequence"/>
</dbReference>
<name>A0A8J4UG34_CLAMG</name>
<feature type="region of interest" description="Disordered" evidence="1">
    <location>
        <begin position="61"/>
        <end position="139"/>
    </location>
</feature>
<feature type="non-terminal residue" evidence="2">
    <location>
        <position position="139"/>
    </location>
</feature>
<dbReference type="AlphaFoldDB" id="A0A8J4UG34"/>
<accession>A0A8J4UG34</accession>
<organism evidence="2 3">
    <name type="scientific">Clarias magur</name>
    <name type="common">Asian catfish</name>
    <name type="synonym">Macropteronotus magur</name>
    <dbReference type="NCBI Taxonomy" id="1594786"/>
    <lineage>
        <taxon>Eukaryota</taxon>
        <taxon>Metazoa</taxon>
        <taxon>Chordata</taxon>
        <taxon>Craniata</taxon>
        <taxon>Vertebrata</taxon>
        <taxon>Euteleostomi</taxon>
        <taxon>Actinopterygii</taxon>
        <taxon>Neopterygii</taxon>
        <taxon>Teleostei</taxon>
        <taxon>Ostariophysi</taxon>
        <taxon>Siluriformes</taxon>
        <taxon>Clariidae</taxon>
        <taxon>Clarias</taxon>
    </lineage>
</organism>
<feature type="non-terminal residue" evidence="2">
    <location>
        <position position="1"/>
    </location>
</feature>
<evidence type="ECO:0000313" key="3">
    <source>
        <dbReference type="Proteomes" id="UP000727407"/>
    </source>
</evidence>
<sequence>AISTPTGPSALPTITLCSRLTFENVIKCVSQLRKKLDEYSKTDFEKILRRVKLVQVLPPPLLTPKPQSTEQLRGVQRIPPAPSTVSACNPTPKLTEKWRVLPSQPTTSMYQIREPQLGAHHHPSSPTTTSNKRKSRKDL</sequence>